<comment type="caution">
    <text evidence="6">The sequence shown here is derived from an EMBL/GenBank/DDBJ whole genome shotgun (WGS) entry which is preliminary data.</text>
</comment>
<accession>A0A9P4IDS9</accession>
<dbReference type="Pfam" id="PF08427">
    <property type="entry name" value="ARMH3_C"/>
    <property type="match status" value="1"/>
</dbReference>
<keyword evidence="7" id="KW-1185">Reference proteome</keyword>
<dbReference type="GO" id="GO:0016020">
    <property type="term" value="C:membrane"/>
    <property type="evidence" value="ECO:0007669"/>
    <property type="project" value="UniProtKB-SubCell"/>
</dbReference>
<evidence type="ECO:0000259" key="5">
    <source>
        <dbReference type="SMART" id="SM01158"/>
    </source>
</evidence>
<organism evidence="6 7">
    <name type="scientific">Rhizodiscina lignyota</name>
    <dbReference type="NCBI Taxonomy" id="1504668"/>
    <lineage>
        <taxon>Eukaryota</taxon>
        <taxon>Fungi</taxon>
        <taxon>Dikarya</taxon>
        <taxon>Ascomycota</taxon>
        <taxon>Pezizomycotina</taxon>
        <taxon>Dothideomycetes</taxon>
        <taxon>Pleosporomycetidae</taxon>
        <taxon>Aulographales</taxon>
        <taxon>Rhizodiscinaceae</taxon>
        <taxon>Rhizodiscina</taxon>
    </lineage>
</organism>
<proteinExistence type="predicted"/>
<keyword evidence="2" id="KW-0812">Transmembrane</keyword>
<evidence type="ECO:0000313" key="7">
    <source>
        <dbReference type="Proteomes" id="UP000799772"/>
    </source>
</evidence>
<comment type="subcellular location">
    <subcellularLocation>
        <location evidence="1">Membrane</location>
    </subcellularLocation>
</comment>
<dbReference type="InterPro" id="IPR013636">
    <property type="entry name" value="ARMH3_C"/>
</dbReference>
<name>A0A9P4IDS9_9PEZI</name>
<evidence type="ECO:0000256" key="2">
    <source>
        <dbReference type="ARBA" id="ARBA00022692"/>
    </source>
</evidence>
<dbReference type="GO" id="GO:0005829">
    <property type="term" value="C:cytosol"/>
    <property type="evidence" value="ECO:0007669"/>
    <property type="project" value="TreeGrafter"/>
</dbReference>
<reference evidence="6" key="1">
    <citation type="journal article" date="2020" name="Stud. Mycol.">
        <title>101 Dothideomycetes genomes: a test case for predicting lifestyles and emergence of pathogens.</title>
        <authorList>
            <person name="Haridas S."/>
            <person name="Albert R."/>
            <person name="Binder M."/>
            <person name="Bloem J."/>
            <person name="Labutti K."/>
            <person name="Salamov A."/>
            <person name="Andreopoulos B."/>
            <person name="Baker S."/>
            <person name="Barry K."/>
            <person name="Bills G."/>
            <person name="Bluhm B."/>
            <person name="Cannon C."/>
            <person name="Castanera R."/>
            <person name="Culley D."/>
            <person name="Daum C."/>
            <person name="Ezra D."/>
            <person name="Gonzalez J."/>
            <person name="Henrissat B."/>
            <person name="Kuo A."/>
            <person name="Liang C."/>
            <person name="Lipzen A."/>
            <person name="Lutzoni F."/>
            <person name="Magnuson J."/>
            <person name="Mondo S."/>
            <person name="Nolan M."/>
            <person name="Ohm R."/>
            <person name="Pangilinan J."/>
            <person name="Park H.-J."/>
            <person name="Ramirez L."/>
            <person name="Alfaro M."/>
            <person name="Sun H."/>
            <person name="Tritt A."/>
            <person name="Yoshinaga Y."/>
            <person name="Zwiers L.-H."/>
            <person name="Turgeon B."/>
            <person name="Goodwin S."/>
            <person name="Spatafora J."/>
            <person name="Crous P."/>
            <person name="Grigoriev I."/>
        </authorList>
    </citation>
    <scope>NUCLEOTIDE SEQUENCE</scope>
    <source>
        <strain evidence="6">CBS 133067</strain>
    </source>
</reference>
<dbReference type="AlphaFoldDB" id="A0A9P4IDS9"/>
<gene>
    <name evidence="6" type="ORF">NA57DRAFT_41941</name>
</gene>
<keyword evidence="3" id="KW-1133">Transmembrane helix</keyword>
<protein>
    <submittedName>
        <fullName evidence="6">DUF1741-domain-containing protein</fullName>
    </submittedName>
</protein>
<dbReference type="Proteomes" id="UP000799772">
    <property type="component" value="Unassembled WGS sequence"/>
</dbReference>
<dbReference type="EMBL" id="ML978129">
    <property type="protein sequence ID" value="KAF2096376.1"/>
    <property type="molecule type" value="Genomic_DNA"/>
</dbReference>
<dbReference type="PANTHER" id="PTHR13608:SF3">
    <property type="entry name" value="ARMADILLO-LIKE HELICAL DOMAIN-CONTAINING PROTEIN 3"/>
    <property type="match status" value="1"/>
</dbReference>
<feature type="domain" description="Armadillo-like helical" evidence="5">
    <location>
        <begin position="402"/>
        <end position="628"/>
    </location>
</feature>
<evidence type="ECO:0000256" key="3">
    <source>
        <dbReference type="ARBA" id="ARBA00022989"/>
    </source>
</evidence>
<evidence type="ECO:0000256" key="4">
    <source>
        <dbReference type="ARBA" id="ARBA00023136"/>
    </source>
</evidence>
<sequence>MEASPLTQQSRPETFQPKVVHLYERLFRDDEDQIEERTEGFWRELFLLRPDPASFRHILEELNADDLLHLQAHTQDFVVRAVECLKAQSGPSDENALETLTVFLGVVLDKRYTNPSSDIIQVIAGLDNADTVFSDLVASLDSIIRNGRNLSIRRKAIKAALSATAGAYQTGLVSYFTHRDLFPSLMKYVQDSENSADTIEEFILLGLLANYNRFEFQNPYRMRLDDFVNDTIIKKIVLAVGDTCKLAKDKYIAIQNDMPEGWNFGSTLSYLGLGALTPGSRPSTPTVSDEVARLRFADLPGPEAAMLLSTYDFVNSNKLFCFNLVTLPAEGKGQATPFSEYLSLTSYFLQHAHRSRRATFYTEMNLFVMLILIEDQVLAKRICGEESKTTVRLCRQRQPFLPPVSAARPLAAVMMDILVDGINHNLRRKLDVELYHLCLSILHRIVSFLGMSRQRFSYHWSEMWRSLLSFIRFLNTYAADIKPLPGAKEMVIELVNLIALSLSTGDAFLPDPASYDDLFYKLVETGEILTKFRDTYDLSKGTASPSIGILINVSSHYHQLLESEGKHKFSKKTMSPREVNNIIKQGYDTLSIEAKEGLEHWTKYREADHRVELKRIARIAVEDAKALIHEP</sequence>
<dbReference type="PANTHER" id="PTHR13608">
    <property type="entry name" value="ARMADILLO-LIKE HELICAL DOMAIN-CONTAINING PROTEIN 3"/>
    <property type="match status" value="1"/>
</dbReference>
<dbReference type="OrthoDB" id="2012278at2759"/>
<keyword evidence="4" id="KW-0472">Membrane</keyword>
<evidence type="ECO:0000256" key="1">
    <source>
        <dbReference type="ARBA" id="ARBA00004370"/>
    </source>
</evidence>
<evidence type="ECO:0000313" key="6">
    <source>
        <dbReference type="EMBL" id="KAF2096376.1"/>
    </source>
</evidence>
<dbReference type="InterPro" id="IPR039868">
    <property type="entry name" value="ARMD3-like"/>
</dbReference>
<dbReference type="SMART" id="SM01158">
    <property type="entry name" value="DUF1741"/>
    <property type="match status" value="1"/>
</dbReference>